<protein>
    <recommendedName>
        <fullName evidence="1">WsaF C-terminal domain-containing protein</fullName>
    </recommendedName>
</protein>
<evidence type="ECO:0000313" key="2">
    <source>
        <dbReference type="EMBL" id="QHU19262.1"/>
    </source>
</evidence>
<organism evidence="2">
    <name type="scientific">viral metagenome</name>
    <dbReference type="NCBI Taxonomy" id="1070528"/>
    <lineage>
        <taxon>unclassified sequences</taxon>
        <taxon>metagenomes</taxon>
        <taxon>organismal metagenomes</taxon>
    </lineage>
</organism>
<dbReference type="Pfam" id="PF22772">
    <property type="entry name" value="WsaF_C"/>
    <property type="match status" value="1"/>
</dbReference>
<dbReference type="Gene3D" id="3.40.50.2000">
    <property type="entry name" value="Glycogen Phosphorylase B"/>
    <property type="match status" value="1"/>
</dbReference>
<dbReference type="EMBL" id="MN740946">
    <property type="protein sequence ID" value="QHU19262.1"/>
    <property type="molecule type" value="Genomic_DNA"/>
</dbReference>
<name>A0A6C0KMK8_9ZZZZ</name>
<sequence length="93" mass="10640">MAPHPSYPPLEMLFCNGVCLHTEFSNKTNETMARYSDKILLVEPSINALLDGLIKCIDIIKKNNISDKPPFLLNNNWNEALDTCLKFFKKINK</sequence>
<proteinExistence type="predicted"/>
<reference evidence="2" key="1">
    <citation type="journal article" date="2020" name="Nature">
        <title>Giant virus diversity and host interactions through global metagenomics.</title>
        <authorList>
            <person name="Schulz F."/>
            <person name="Roux S."/>
            <person name="Paez-Espino D."/>
            <person name="Jungbluth S."/>
            <person name="Walsh D.A."/>
            <person name="Denef V.J."/>
            <person name="McMahon K.D."/>
            <person name="Konstantinidis K.T."/>
            <person name="Eloe-Fadrosh E.A."/>
            <person name="Kyrpides N.C."/>
            <person name="Woyke T."/>
        </authorList>
    </citation>
    <scope>NUCLEOTIDE SEQUENCE</scope>
    <source>
        <strain evidence="2">GVMAG-S-3300013014-104</strain>
    </source>
</reference>
<feature type="domain" description="WsaF C-terminal" evidence="1">
    <location>
        <begin position="1"/>
        <end position="53"/>
    </location>
</feature>
<accession>A0A6C0KMK8</accession>
<dbReference type="AlphaFoldDB" id="A0A6C0KMK8"/>
<evidence type="ECO:0000259" key="1">
    <source>
        <dbReference type="Pfam" id="PF22772"/>
    </source>
</evidence>
<dbReference type="InterPro" id="IPR055050">
    <property type="entry name" value="WsaF_C"/>
</dbReference>